<keyword evidence="3" id="KW-0812">Transmembrane</keyword>
<keyword evidence="3" id="KW-1133">Transmembrane helix</keyword>
<protein>
    <submittedName>
        <fullName evidence="4">Uncharacterized protein</fullName>
    </submittedName>
</protein>
<accession>A0A0D3HY50</accession>
<dbReference type="GeneID" id="17250117"/>
<evidence type="ECO:0000313" key="5">
    <source>
        <dbReference type="Proteomes" id="UP000013827"/>
    </source>
</evidence>
<dbReference type="STRING" id="2903.R1CNU6"/>
<evidence type="ECO:0000313" key="4">
    <source>
        <dbReference type="EnsemblProtists" id="EOD03935"/>
    </source>
</evidence>
<proteinExistence type="predicted"/>
<feature type="region of interest" description="Disordered" evidence="2">
    <location>
        <begin position="172"/>
        <end position="272"/>
    </location>
</feature>
<evidence type="ECO:0000256" key="2">
    <source>
        <dbReference type="SAM" id="MobiDB-lite"/>
    </source>
</evidence>
<dbReference type="RefSeq" id="XP_005756364.1">
    <property type="nucleotide sequence ID" value="XM_005756307.1"/>
</dbReference>
<evidence type="ECO:0000256" key="3">
    <source>
        <dbReference type="SAM" id="Phobius"/>
    </source>
</evidence>
<evidence type="ECO:0000256" key="1">
    <source>
        <dbReference type="SAM" id="Coils"/>
    </source>
</evidence>
<feature type="transmembrane region" description="Helical" evidence="3">
    <location>
        <begin position="55"/>
        <end position="78"/>
    </location>
</feature>
<dbReference type="AlphaFoldDB" id="A0A0D3HY50"/>
<feature type="coiled-coil region" evidence="1">
    <location>
        <begin position="84"/>
        <end position="114"/>
    </location>
</feature>
<organism evidence="4 5">
    <name type="scientific">Emiliania huxleyi (strain CCMP1516)</name>
    <dbReference type="NCBI Taxonomy" id="280463"/>
    <lineage>
        <taxon>Eukaryota</taxon>
        <taxon>Haptista</taxon>
        <taxon>Haptophyta</taxon>
        <taxon>Prymnesiophyceae</taxon>
        <taxon>Isochrysidales</taxon>
        <taxon>Noelaerhabdaceae</taxon>
        <taxon>Emiliania</taxon>
    </lineage>
</organism>
<name>A0A0D3HY50_EMIH1</name>
<keyword evidence="1" id="KW-0175">Coiled coil</keyword>
<dbReference type="HOGENOM" id="CLU_948105_0_0_1"/>
<keyword evidence="3" id="KW-0472">Membrane</keyword>
<dbReference type="PaxDb" id="2903-EOD03935"/>
<dbReference type="KEGG" id="ehx:EMIHUDRAFT_221746"/>
<dbReference type="EnsemblProtists" id="EOD03935">
    <property type="protein sequence ID" value="EOD03935"/>
    <property type="gene ID" value="EMIHUDRAFT_221746"/>
</dbReference>
<sequence>MPATVIGGSLCGRAEATLPFAISSMLPTHSPPKALDQPLLADAEPWFNRPKTKRALVAGAMLLVAGGCGIGLVGAMVVPSGVFLQSADESVSALKAENEALRKENAALKNASQLSNSSKFGGKDVRFGFNRGDTLDGGSKAGDSSWGGTPYGNKINGGFDVGTMSGRKDGAKATGFGFGPKTDPRGEMEKKWSGGMQFGPDLEDGGSKDGDKSWGGTPFGNKVNGGYDIDKWTSVGGAKGGYKDADGTKFGPGMEDGGSKAGEKSWGGTPYGNKINGGYDFGKWTGGDGQRVGQ</sequence>
<feature type="compositionally biased region" description="Basic and acidic residues" evidence="2">
    <location>
        <begin position="182"/>
        <end position="192"/>
    </location>
</feature>
<reference evidence="4" key="2">
    <citation type="submission" date="2024-10" db="UniProtKB">
        <authorList>
            <consortium name="EnsemblProtists"/>
        </authorList>
    </citation>
    <scope>IDENTIFICATION</scope>
</reference>
<reference evidence="5" key="1">
    <citation type="journal article" date="2013" name="Nature">
        <title>Pan genome of the phytoplankton Emiliania underpins its global distribution.</title>
        <authorList>
            <person name="Read B.A."/>
            <person name="Kegel J."/>
            <person name="Klute M.J."/>
            <person name="Kuo A."/>
            <person name="Lefebvre S.C."/>
            <person name="Maumus F."/>
            <person name="Mayer C."/>
            <person name="Miller J."/>
            <person name="Monier A."/>
            <person name="Salamov A."/>
            <person name="Young J."/>
            <person name="Aguilar M."/>
            <person name="Claverie J.M."/>
            <person name="Frickenhaus S."/>
            <person name="Gonzalez K."/>
            <person name="Herman E.K."/>
            <person name="Lin Y.C."/>
            <person name="Napier J."/>
            <person name="Ogata H."/>
            <person name="Sarno A.F."/>
            <person name="Shmutz J."/>
            <person name="Schroeder D."/>
            <person name="de Vargas C."/>
            <person name="Verret F."/>
            <person name="von Dassow P."/>
            <person name="Valentin K."/>
            <person name="Van de Peer Y."/>
            <person name="Wheeler G."/>
            <person name="Dacks J.B."/>
            <person name="Delwiche C.F."/>
            <person name="Dyhrman S.T."/>
            <person name="Glockner G."/>
            <person name="John U."/>
            <person name="Richards T."/>
            <person name="Worden A.Z."/>
            <person name="Zhang X."/>
            <person name="Grigoriev I.V."/>
            <person name="Allen A.E."/>
            <person name="Bidle K."/>
            <person name="Borodovsky M."/>
            <person name="Bowler C."/>
            <person name="Brownlee C."/>
            <person name="Cock J.M."/>
            <person name="Elias M."/>
            <person name="Gladyshev V.N."/>
            <person name="Groth M."/>
            <person name="Guda C."/>
            <person name="Hadaegh A."/>
            <person name="Iglesias-Rodriguez M.D."/>
            <person name="Jenkins J."/>
            <person name="Jones B.M."/>
            <person name="Lawson T."/>
            <person name="Leese F."/>
            <person name="Lindquist E."/>
            <person name="Lobanov A."/>
            <person name="Lomsadze A."/>
            <person name="Malik S.B."/>
            <person name="Marsh M.E."/>
            <person name="Mackinder L."/>
            <person name="Mock T."/>
            <person name="Mueller-Roeber B."/>
            <person name="Pagarete A."/>
            <person name="Parker M."/>
            <person name="Probert I."/>
            <person name="Quesneville H."/>
            <person name="Raines C."/>
            <person name="Rensing S.A."/>
            <person name="Riano-Pachon D.M."/>
            <person name="Richier S."/>
            <person name="Rokitta S."/>
            <person name="Shiraiwa Y."/>
            <person name="Soanes D.M."/>
            <person name="van der Giezen M."/>
            <person name="Wahlund T.M."/>
            <person name="Williams B."/>
            <person name="Wilson W."/>
            <person name="Wolfe G."/>
            <person name="Wurch L.L."/>
        </authorList>
    </citation>
    <scope>NUCLEOTIDE SEQUENCE</scope>
</reference>
<dbReference type="Proteomes" id="UP000013827">
    <property type="component" value="Unassembled WGS sequence"/>
</dbReference>
<keyword evidence="5" id="KW-1185">Reference proteome</keyword>